<evidence type="ECO:0008006" key="4">
    <source>
        <dbReference type="Google" id="ProtNLM"/>
    </source>
</evidence>
<gene>
    <name evidence="2" type="ORF">HK105_201354</name>
</gene>
<dbReference type="InterPro" id="IPR052050">
    <property type="entry name" value="SecEffector_AnkRepeat"/>
</dbReference>
<dbReference type="Gene3D" id="1.25.40.20">
    <property type="entry name" value="Ankyrin repeat-containing domain"/>
    <property type="match status" value="1"/>
</dbReference>
<dbReference type="Proteomes" id="UP001527925">
    <property type="component" value="Unassembled WGS sequence"/>
</dbReference>
<dbReference type="SMART" id="SM00248">
    <property type="entry name" value="ANK"/>
    <property type="match status" value="3"/>
</dbReference>
<protein>
    <recommendedName>
        <fullName evidence="4">Ankyrin repeat protein</fullName>
    </recommendedName>
</protein>
<comment type="caution">
    <text evidence="2">The sequence shown here is derived from an EMBL/GenBank/DDBJ whole genome shotgun (WGS) entry which is preliminary data.</text>
</comment>
<dbReference type="PROSITE" id="PS50088">
    <property type="entry name" value="ANK_REPEAT"/>
    <property type="match status" value="1"/>
</dbReference>
<accession>A0ABR4NHZ8</accession>
<evidence type="ECO:0000313" key="3">
    <source>
        <dbReference type="Proteomes" id="UP001527925"/>
    </source>
</evidence>
<dbReference type="InterPro" id="IPR036770">
    <property type="entry name" value="Ankyrin_rpt-contain_sf"/>
</dbReference>
<name>A0ABR4NHZ8_9FUNG</name>
<keyword evidence="3" id="KW-1185">Reference proteome</keyword>
<feature type="repeat" description="ANK" evidence="1">
    <location>
        <begin position="527"/>
        <end position="550"/>
    </location>
</feature>
<dbReference type="PANTHER" id="PTHR46586:SF3">
    <property type="entry name" value="ANKYRIN REPEAT-CONTAINING PROTEIN"/>
    <property type="match status" value="1"/>
</dbReference>
<dbReference type="InterPro" id="IPR002110">
    <property type="entry name" value="Ankyrin_rpt"/>
</dbReference>
<reference evidence="2 3" key="1">
    <citation type="submission" date="2023-09" db="EMBL/GenBank/DDBJ databases">
        <title>Pangenome analysis of Batrachochytrium dendrobatidis and related Chytrids.</title>
        <authorList>
            <person name="Yacoub M.N."/>
            <person name="Stajich J.E."/>
            <person name="James T.Y."/>
        </authorList>
    </citation>
    <scope>NUCLEOTIDE SEQUENCE [LARGE SCALE GENOMIC DNA]</scope>
    <source>
        <strain evidence="2 3">JEL0888</strain>
    </source>
</reference>
<dbReference type="PROSITE" id="PS50297">
    <property type="entry name" value="ANK_REP_REGION"/>
    <property type="match status" value="1"/>
</dbReference>
<dbReference type="PANTHER" id="PTHR46586">
    <property type="entry name" value="ANKYRIN REPEAT-CONTAINING PROTEIN"/>
    <property type="match status" value="1"/>
</dbReference>
<organism evidence="2 3">
    <name type="scientific">Polyrhizophydium stewartii</name>
    <dbReference type="NCBI Taxonomy" id="2732419"/>
    <lineage>
        <taxon>Eukaryota</taxon>
        <taxon>Fungi</taxon>
        <taxon>Fungi incertae sedis</taxon>
        <taxon>Chytridiomycota</taxon>
        <taxon>Chytridiomycota incertae sedis</taxon>
        <taxon>Chytridiomycetes</taxon>
        <taxon>Rhizophydiales</taxon>
        <taxon>Rhizophydiales incertae sedis</taxon>
        <taxon>Polyrhizophydium</taxon>
    </lineage>
</organism>
<dbReference type="Pfam" id="PF00023">
    <property type="entry name" value="Ank"/>
    <property type="match status" value="1"/>
</dbReference>
<dbReference type="SUPFAM" id="SSF48403">
    <property type="entry name" value="Ankyrin repeat"/>
    <property type="match status" value="1"/>
</dbReference>
<evidence type="ECO:0000313" key="2">
    <source>
        <dbReference type="EMBL" id="KAL2919084.1"/>
    </source>
</evidence>
<dbReference type="EMBL" id="JADGIZ020000004">
    <property type="protein sequence ID" value="KAL2919084.1"/>
    <property type="molecule type" value="Genomic_DNA"/>
</dbReference>
<proteinExistence type="predicted"/>
<keyword evidence="1" id="KW-0040">ANK repeat</keyword>
<evidence type="ECO:0000256" key="1">
    <source>
        <dbReference type="PROSITE-ProRule" id="PRU00023"/>
    </source>
</evidence>
<sequence length="621" mass="69472">MAAASRFAGCADVADMLERLPFELGEAVYEHAGLTTQLLHGRLPLPLDDRTSALVWIDCMANDLVGCVPTLPQRNLTFEPYLAPPSDAMKSAIRARPVMALAKLNPKDSEDIVMKSALFSLETCRLLLRRELGHRATRPAEHWPKRAYASDWVVMVAAAGVGETTTMRRIIKADEYQVVEHDGVVLAAMRHDQRASIEELFPHLGHPAGLASVAIKNNAVECLDAIGSQFGLSRVTDSHIHSAVRDRRSGPLVWMIEHCSQLSEQQLNALVNTCVRYNRADYLRAIAKQGISATLDHGLAGKAAGGGDMKLIQLLAPHLVGDRWFSIAMGIAAGDGNLDAVRRLHLYSVQGAYSTAVANEDQGVARLEKERWIVCDITEAMDSAASNGHVDVLEFLHTERGAKCSFRALPVAAKRGDDRTVDWLLEWCSAESMKDMELAIFYAVAYKRRKITNCLITRHVKHTTERIAGRLLWIRWYDLAKIVIDSGHFVPSVKWLELALEARNAEIVELIKPMIEAHDSTPPTRWLHIATCYGNVEIVKLLIDRGARPDERFFCHFTPFGYFDVAEPAIELLFQRFPELDWQGYSEQRTWYSAGFAAFVKSLIEKRNNNKHEPHGEQNNK</sequence>